<dbReference type="AlphaFoldDB" id="A0AAD6LK94"/>
<sequence>MEQVRLVLSSATPKNLQFSDTVQIGHVHGAGTQLRLWTTEQAIKKNPLKRKHDGQRSPNTLEPTWIGDKHPIIYRVPL</sequence>
<gene>
    <name evidence="1" type="ORF">NC653_035961</name>
</gene>
<proteinExistence type="predicted"/>
<keyword evidence="2" id="KW-1185">Reference proteome</keyword>
<name>A0AAD6LK94_9ROSI</name>
<organism evidence="1 2">
    <name type="scientific">Populus alba x Populus x berolinensis</name>
    <dbReference type="NCBI Taxonomy" id="444605"/>
    <lineage>
        <taxon>Eukaryota</taxon>
        <taxon>Viridiplantae</taxon>
        <taxon>Streptophyta</taxon>
        <taxon>Embryophyta</taxon>
        <taxon>Tracheophyta</taxon>
        <taxon>Spermatophyta</taxon>
        <taxon>Magnoliopsida</taxon>
        <taxon>eudicotyledons</taxon>
        <taxon>Gunneridae</taxon>
        <taxon>Pentapetalae</taxon>
        <taxon>rosids</taxon>
        <taxon>fabids</taxon>
        <taxon>Malpighiales</taxon>
        <taxon>Salicaceae</taxon>
        <taxon>Saliceae</taxon>
        <taxon>Populus</taxon>
    </lineage>
</organism>
<evidence type="ECO:0000313" key="2">
    <source>
        <dbReference type="Proteomes" id="UP001164929"/>
    </source>
</evidence>
<evidence type="ECO:0000313" key="1">
    <source>
        <dbReference type="EMBL" id="KAJ6967889.1"/>
    </source>
</evidence>
<accession>A0AAD6LK94</accession>
<dbReference type="Proteomes" id="UP001164929">
    <property type="component" value="Chromosome 16"/>
</dbReference>
<reference evidence="1 2" key="1">
    <citation type="journal article" date="2023" name="Mol. Ecol. Resour.">
        <title>Chromosome-level genome assembly of a triploid poplar Populus alba 'Berolinensis'.</title>
        <authorList>
            <person name="Chen S."/>
            <person name="Yu Y."/>
            <person name="Wang X."/>
            <person name="Wang S."/>
            <person name="Zhang T."/>
            <person name="Zhou Y."/>
            <person name="He R."/>
            <person name="Meng N."/>
            <person name="Wang Y."/>
            <person name="Liu W."/>
            <person name="Liu Z."/>
            <person name="Liu J."/>
            <person name="Guo Q."/>
            <person name="Huang H."/>
            <person name="Sederoff R.R."/>
            <person name="Wang G."/>
            <person name="Qu G."/>
            <person name="Chen S."/>
        </authorList>
    </citation>
    <scope>NUCLEOTIDE SEQUENCE [LARGE SCALE GENOMIC DNA]</scope>
    <source>
        <strain evidence="1">SC-2020</strain>
    </source>
</reference>
<dbReference type="EMBL" id="JAQIZT010000016">
    <property type="protein sequence ID" value="KAJ6967889.1"/>
    <property type="molecule type" value="Genomic_DNA"/>
</dbReference>
<comment type="caution">
    <text evidence="1">The sequence shown here is derived from an EMBL/GenBank/DDBJ whole genome shotgun (WGS) entry which is preliminary data.</text>
</comment>
<protein>
    <submittedName>
        <fullName evidence="1">Uncharacterized protein</fullName>
    </submittedName>
</protein>